<dbReference type="Proteomes" id="UP000433104">
    <property type="component" value="Unassembled WGS sequence"/>
</dbReference>
<dbReference type="InterPro" id="IPR050238">
    <property type="entry name" value="DNA_Rep/Repair_Clamp_Loader"/>
</dbReference>
<dbReference type="RefSeq" id="WP_160681735.1">
    <property type="nucleotide sequence ID" value="NZ_WTYW01000001.1"/>
</dbReference>
<name>A0A844ZCQ5_9SPHN</name>
<organism evidence="2 3">
    <name type="scientific">Parapontixanthobacter aurantiacus</name>
    <dbReference type="NCBI Taxonomy" id="1463599"/>
    <lineage>
        <taxon>Bacteria</taxon>
        <taxon>Pseudomonadati</taxon>
        <taxon>Pseudomonadota</taxon>
        <taxon>Alphaproteobacteria</taxon>
        <taxon>Sphingomonadales</taxon>
        <taxon>Erythrobacteraceae</taxon>
        <taxon>Parapontixanthobacter</taxon>
    </lineage>
</organism>
<dbReference type="EMBL" id="WTYW01000001">
    <property type="protein sequence ID" value="MXO85324.1"/>
    <property type="molecule type" value="Genomic_DNA"/>
</dbReference>
<dbReference type="SUPFAM" id="SSF52540">
    <property type="entry name" value="P-loop containing nucleoside triphosphate hydrolases"/>
    <property type="match status" value="1"/>
</dbReference>
<gene>
    <name evidence="2" type="ORF">GRI38_04710</name>
</gene>
<accession>A0A844ZCQ5</accession>
<protein>
    <submittedName>
        <fullName evidence="2">DNA polymerase III subunit delta</fullName>
    </submittedName>
</protein>
<keyword evidence="3" id="KW-1185">Reference proteome</keyword>
<evidence type="ECO:0000313" key="3">
    <source>
        <dbReference type="Proteomes" id="UP000433104"/>
    </source>
</evidence>
<sequence length="316" mass="34568">MLQGHEEPSRQWQAAVGSDKLHHAWLLSGPRGIGKMHFAIEAGRKLVGGDAPATEHPDIHILSQLPKDEKEDKKRAEGKPFERKRNIGVGQVRSMQKRLTTRPTLGDKRVIIIDAADDMERSASNALLKSLEEPPTGSHFLLVSHQPSKLLPTIRSRCRVLRFAALSEEQLRHVLAKQDVDATPEALDAAIEGANGSPGLALQLIALKLGEVRKAMAHILEGGDPHFEARAALANAIGQRPDRERLAAIVSLARSLLAKNMANGSREDFSSRHTAYLECERLAAEIATFNYDSGLLAMEIGSLLANAARPTKRHYA</sequence>
<dbReference type="PANTHER" id="PTHR11669">
    <property type="entry name" value="REPLICATION FACTOR C / DNA POLYMERASE III GAMMA-TAU SUBUNIT"/>
    <property type="match status" value="1"/>
</dbReference>
<proteinExistence type="predicted"/>
<feature type="region of interest" description="Disordered" evidence="1">
    <location>
        <begin position="49"/>
        <end position="78"/>
    </location>
</feature>
<dbReference type="GO" id="GO:0006261">
    <property type="term" value="P:DNA-templated DNA replication"/>
    <property type="evidence" value="ECO:0007669"/>
    <property type="project" value="TreeGrafter"/>
</dbReference>
<reference evidence="2 3" key="1">
    <citation type="submission" date="2019-12" db="EMBL/GenBank/DDBJ databases">
        <title>Genomic-based taxomic classification of the family Erythrobacteraceae.</title>
        <authorList>
            <person name="Xu L."/>
        </authorList>
    </citation>
    <scope>NUCLEOTIDE SEQUENCE [LARGE SCALE GENOMIC DNA]</scope>
    <source>
        <strain evidence="2 3">MCCC 1A09962</strain>
    </source>
</reference>
<dbReference type="PANTHER" id="PTHR11669:SF8">
    <property type="entry name" value="DNA POLYMERASE III SUBUNIT DELTA"/>
    <property type="match status" value="1"/>
</dbReference>
<comment type="caution">
    <text evidence="2">The sequence shown here is derived from an EMBL/GenBank/DDBJ whole genome shotgun (WGS) entry which is preliminary data.</text>
</comment>
<dbReference type="Gene3D" id="3.40.50.300">
    <property type="entry name" value="P-loop containing nucleotide triphosphate hydrolases"/>
    <property type="match status" value="1"/>
</dbReference>
<evidence type="ECO:0000256" key="1">
    <source>
        <dbReference type="SAM" id="MobiDB-lite"/>
    </source>
</evidence>
<dbReference type="OrthoDB" id="9811073at2"/>
<dbReference type="GO" id="GO:0009360">
    <property type="term" value="C:DNA polymerase III complex"/>
    <property type="evidence" value="ECO:0007669"/>
    <property type="project" value="TreeGrafter"/>
</dbReference>
<dbReference type="InterPro" id="IPR027417">
    <property type="entry name" value="P-loop_NTPase"/>
</dbReference>
<evidence type="ECO:0000313" key="2">
    <source>
        <dbReference type="EMBL" id="MXO85324.1"/>
    </source>
</evidence>
<dbReference type="AlphaFoldDB" id="A0A844ZCQ5"/>
<dbReference type="Pfam" id="PF13177">
    <property type="entry name" value="DNA_pol3_delta2"/>
    <property type="match status" value="1"/>
</dbReference>
<feature type="compositionally biased region" description="Basic and acidic residues" evidence="1">
    <location>
        <begin position="66"/>
        <end position="78"/>
    </location>
</feature>